<proteinExistence type="predicted"/>
<evidence type="ECO:0000313" key="2">
    <source>
        <dbReference type="EMBL" id="VTJ65727.1"/>
    </source>
</evidence>
<dbReference type="Proteomes" id="UP000335636">
    <property type="component" value="Unassembled WGS sequence"/>
</dbReference>
<evidence type="ECO:0000256" key="1">
    <source>
        <dbReference type="SAM" id="MobiDB-lite"/>
    </source>
</evidence>
<keyword evidence="3" id="KW-1185">Reference proteome</keyword>
<gene>
    <name evidence="2" type="ORF">MONAX_5E024096</name>
</gene>
<reference evidence="2" key="1">
    <citation type="submission" date="2019-04" db="EMBL/GenBank/DDBJ databases">
        <authorList>
            <person name="Alioto T."/>
            <person name="Alioto T."/>
        </authorList>
    </citation>
    <scope>NUCLEOTIDE SEQUENCE [LARGE SCALE GENOMIC DNA]</scope>
</reference>
<dbReference type="AlphaFoldDB" id="A0A5E4B7N0"/>
<dbReference type="EMBL" id="CABDUW010000322">
    <property type="protein sequence ID" value="VTJ65727.1"/>
    <property type="molecule type" value="Genomic_DNA"/>
</dbReference>
<comment type="caution">
    <text evidence="2">The sequence shown here is derived from an EMBL/GenBank/DDBJ whole genome shotgun (WGS) entry which is preliminary data.</text>
</comment>
<name>A0A5E4B7N0_MARMO</name>
<sequence>METFWESVVSMRWFREKAHVGALSTLTARQGWEVGVNLQGVEAHSLTQCQGASPAPRPELEDSQSHLHTCTNANHPQTVIYPNSRLMRASVHTPGVPSAFGPACALRHLAS</sequence>
<accession>A0A5E4B7N0</accession>
<evidence type="ECO:0000313" key="3">
    <source>
        <dbReference type="Proteomes" id="UP000335636"/>
    </source>
</evidence>
<feature type="region of interest" description="Disordered" evidence="1">
    <location>
        <begin position="49"/>
        <end position="69"/>
    </location>
</feature>
<organism evidence="2 3">
    <name type="scientific">Marmota monax</name>
    <name type="common">Woodchuck</name>
    <dbReference type="NCBI Taxonomy" id="9995"/>
    <lineage>
        <taxon>Eukaryota</taxon>
        <taxon>Metazoa</taxon>
        <taxon>Chordata</taxon>
        <taxon>Craniata</taxon>
        <taxon>Vertebrata</taxon>
        <taxon>Euteleostomi</taxon>
        <taxon>Mammalia</taxon>
        <taxon>Eutheria</taxon>
        <taxon>Euarchontoglires</taxon>
        <taxon>Glires</taxon>
        <taxon>Rodentia</taxon>
        <taxon>Sciuromorpha</taxon>
        <taxon>Sciuridae</taxon>
        <taxon>Xerinae</taxon>
        <taxon>Marmotini</taxon>
        <taxon>Marmota</taxon>
    </lineage>
</organism>
<protein>
    <submittedName>
        <fullName evidence="2">Uncharacterized protein</fullName>
    </submittedName>
</protein>